<feature type="region of interest" description="Disordered" evidence="1">
    <location>
        <begin position="58"/>
        <end position="97"/>
    </location>
</feature>
<protein>
    <submittedName>
        <fullName evidence="2">Uncharacterized protein</fullName>
    </submittedName>
</protein>
<keyword evidence="3" id="KW-1185">Reference proteome</keyword>
<proteinExistence type="predicted"/>
<reference evidence="2" key="2">
    <citation type="submission" date="2025-08" db="UniProtKB">
        <authorList>
            <consortium name="Ensembl"/>
        </authorList>
    </citation>
    <scope>IDENTIFICATION</scope>
    <source>
        <strain evidence="2">broiler</strain>
    </source>
</reference>
<feature type="region of interest" description="Disordered" evidence="1">
    <location>
        <begin position="1"/>
        <end position="26"/>
    </location>
</feature>
<dbReference type="AlphaFoldDB" id="A0A8V0YWY5"/>
<evidence type="ECO:0000313" key="2">
    <source>
        <dbReference type="Ensembl" id="ENSGALP00010025593.1"/>
    </source>
</evidence>
<evidence type="ECO:0000313" key="3">
    <source>
        <dbReference type="Proteomes" id="UP000000539"/>
    </source>
</evidence>
<reference evidence="2" key="3">
    <citation type="submission" date="2025-09" db="UniProtKB">
        <authorList>
            <consortium name="Ensembl"/>
        </authorList>
    </citation>
    <scope>IDENTIFICATION</scope>
    <source>
        <strain evidence="2">broiler</strain>
    </source>
</reference>
<name>A0A8V0YWY5_CHICK</name>
<dbReference type="Ensembl" id="ENSGALT00010043103.1">
    <property type="protein sequence ID" value="ENSGALP00010025593.1"/>
    <property type="gene ID" value="ENSGALG00010017835.1"/>
</dbReference>
<dbReference type="Proteomes" id="UP000000539">
    <property type="component" value="Chromosome 23"/>
</dbReference>
<reference evidence="2" key="1">
    <citation type="submission" date="2020-11" db="EMBL/GenBank/DDBJ databases">
        <title>Gallus gallus (Chicken) genome, bGalGal1, GRCg7b, maternal haplotype autosomes + Z &amp; W.</title>
        <authorList>
            <person name="Warren W."/>
            <person name="Formenti G."/>
            <person name="Fedrigo O."/>
            <person name="Haase B."/>
            <person name="Mountcastle J."/>
            <person name="Balacco J."/>
            <person name="Tracey A."/>
            <person name="Schneider V."/>
            <person name="Okimoto R."/>
            <person name="Cheng H."/>
            <person name="Hawken R."/>
            <person name="Howe K."/>
            <person name="Jarvis E.D."/>
        </authorList>
    </citation>
    <scope>NUCLEOTIDE SEQUENCE [LARGE SCALE GENOMIC DNA]</scope>
    <source>
        <strain evidence="2">Broiler</strain>
    </source>
</reference>
<evidence type="ECO:0000256" key="1">
    <source>
        <dbReference type="SAM" id="MobiDB-lite"/>
    </source>
</evidence>
<dbReference type="GeneTree" id="ENSGT01030000234911"/>
<sequence>VHDDQQGGTSDKDELQSPEADVGDGEEVVVADVGAARLARIAIKVLLLVPPDPFGCHHIDQDTEDEDHGEPNATEGCGVFVDPTEQPLQRLPIHGER</sequence>
<accession>A0A8V0YWY5</accession>
<feature type="compositionally biased region" description="Basic and acidic residues" evidence="1">
    <location>
        <begin position="1"/>
        <end position="15"/>
    </location>
</feature>
<organism evidence="2 3">
    <name type="scientific">Gallus gallus</name>
    <name type="common">Chicken</name>
    <dbReference type="NCBI Taxonomy" id="9031"/>
    <lineage>
        <taxon>Eukaryota</taxon>
        <taxon>Metazoa</taxon>
        <taxon>Chordata</taxon>
        <taxon>Craniata</taxon>
        <taxon>Vertebrata</taxon>
        <taxon>Euteleostomi</taxon>
        <taxon>Archelosauria</taxon>
        <taxon>Archosauria</taxon>
        <taxon>Dinosauria</taxon>
        <taxon>Saurischia</taxon>
        <taxon>Theropoda</taxon>
        <taxon>Coelurosauria</taxon>
        <taxon>Aves</taxon>
        <taxon>Neognathae</taxon>
        <taxon>Galloanserae</taxon>
        <taxon>Galliformes</taxon>
        <taxon>Phasianidae</taxon>
        <taxon>Phasianinae</taxon>
        <taxon>Gallus</taxon>
    </lineage>
</organism>